<sequence>MSTTSSAQEGSGYASPDAGSETAEEGDDETPHVNGDDGPGTDDNNPDRKRRKLSASEHTRELGKEDRMERYAKARIRDANKNRTFEEVSSKPHKRGGRGSSRSRASVQVSRSRSKSPATSQLQPSRVGKRLRRRPQRWEGANERREQRTARSTAAASSRSRDMDLASRESDGEQTASDSSMHFEPEPPSIDDPIAEMARALARCSAEHGPRAVVDSFHTWQLQAVSKQAAQQKALHVFLKRKQRKRAARTPELARLESEALRNARTATVRAKAEKAEREDEEEDDDDVKKPENASESEAEEDRCYVPSKIRLPLEAYLPRRVRADKIPITPEKVFELLPRPGRLPEGTKEERDENGWVHVETVKTPSLLNKQKAPTSKQKPTRAT</sequence>
<evidence type="ECO:0000313" key="3">
    <source>
        <dbReference type="Proteomes" id="UP000012073"/>
    </source>
</evidence>
<keyword evidence="3" id="KW-1185">Reference proteome</keyword>
<reference evidence="3" key="1">
    <citation type="journal article" date="2013" name="Proc. Natl. Acad. Sci. U.S.A.">
        <title>Genome structure and metabolic features in the red seaweed Chondrus crispus shed light on evolution of the Archaeplastida.</title>
        <authorList>
            <person name="Collen J."/>
            <person name="Porcel B."/>
            <person name="Carre W."/>
            <person name="Ball S.G."/>
            <person name="Chaparro C."/>
            <person name="Tonon T."/>
            <person name="Barbeyron T."/>
            <person name="Michel G."/>
            <person name="Noel B."/>
            <person name="Valentin K."/>
            <person name="Elias M."/>
            <person name="Artiguenave F."/>
            <person name="Arun A."/>
            <person name="Aury J.M."/>
            <person name="Barbosa-Neto J.F."/>
            <person name="Bothwell J.H."/>
            <person name="Bouget F.Y."/>
            <person name="Brillet L."/>
            <person name="Cabello-Hurtado F."/>
            <person name="Capella-Gutierrez S."/>
            <person name="Charrier B."/>
            <person name="Cladiere L."/>
            <person name="Cock J.M."/>
            <person name="Coelho S.M."/>
            <person name="Colleoni C."/>
            <person name="Czjzek M."/>
            <person name="Da Silva C."/>
            <person name="Delage L."/>
            <person name="Denoeud F."/>
            <person name="Deschamps P."/>
            <person name="Dittami S.M."/>
            <person name="Gabaldon T."/>
            <person name="Gachon C.M."/>
            <person name="Groisillier A."/>
            <person name="Herve C."/>
            <person name="Jabbari K."/>
            <person name="Katinka M."/>
            <person name="Kloareg B."/>
            <person name="Kowalczyk N."/>
            <person name="Labadie K."/>
            <person name="Leblanc C."/>
            <person name="Lopez P.J."/>
            <person name="McLachlan D.H."/>
            <person name="Meslet-Cladiere L."/>
            <person name="Moustafa A."/>
            <person name="Nehr Z."/>
            <person name="Nyvall Collen P."/>
            <person name="Panaud O."/>
            <person name="Partensky F."/>
            <person name="Poulain J."/>
            <person name="Rensing S.A."/>
            <person name="Rousvoal S."/>
            <person name="Samson G."/>
            <person name="Symeonidi A."/>
            <person name="Weissenbach J."/>
            <person name="Zambounis A."/>
            <person name="Wincker P."/>
            <person name="Boyen C."/>
        </authorList>
    </citation>
    <scope>NUCLEOTIDE SEQUENCE [LARGE SCALE GENOMIC DNA]</scope>
    <source>
        <strain evidence="3">cv. Stackhouse</strain>
    </source>
</reference>
<evidence type="ECO:0000256" key="1">
    <source>
        <dbReference type="SAM" id="MobiDB-lite"/>
    </source>
</evidence>
<dbReference type="GeneID" id="17322241"/>
<evidence type="ECO:0000313" key="2">
    <source>
        <dbReference type="EMBL" id="CDF34708.1"/>
    </source>
</evidence>
<feature type="region of interest" description="Disordered" evidence="1">
    <location>
        <begin position="362"/>
        <end position="385"/>
    </location>
</feature>
<dbReference type="AlphaFoldDB" id="R7QA99"/>
<dbReference type="Gramene" id="CDF34708">
    <property type="protein sequence ID" value="CDF34708"/>
    <property type="gene ID" value="CHC_T00003624001"/>
</dbReference>
<feature type="compositionally biased region" description="Low complexity" evidence="1">
    <location>
        <begin position="100"/>
        <end position="111"/>
    </location>
</feature>
<accession>R7QA99</accession>
<dbReference type="RefSeq" id="XP_005714527.1">
    <property type="nucleotide sequence ID" value="XM_005714470.1"/>
</dbReference>
<feature type="compositionally biased region" description="Basic and acidic residues" evidence="1">
    <location>
        <begin position="54"/>
        <end position="90"/>
    </location>
</feature>
<feature type="compositionally biased region" description="Basic and acidic residues" evidence="1">
    <location>
        <begin position="159"/>
        <end position="171"/>
    </location>
</feature>
<feature type="compositionally biased region" description="Basic and acidic residues" evidence="1">
    <location>
        <begin position="136"/>
        <end position="149"/>
    </location>
</feature>
<dbReference type="KEGG" id="ccp:CHC_T00003624001"/>
<protein>
    <submittedName>
        <fullName evidence="2">Uncharacterized protein</fullName>
    </submittedName>
</protein>
<dbReference type="OrthoDB" id="10483356at2759"/>
<dbReference type="EMBL" id="HG001706">
    <property type="protein sequence ID" value="CDF34708.1"/>
    <property type="molecule type" value="Genomic_DNA"/>
</dbReference>
<feature type="region of interest" description="Disordered" evidence="1">
    <location>
        <begin position="1"/>
        <end position="196"/>
    </location>
</feature>
<gene>
    <name evidence="2" type="ORF">CHC_T00003624001</name>
</gene>
<feature type="compositionally biased region" description="Polar residues" evidence="1">
    <location>
        <begin position="364"/>
        <end position="385"/>
    </location>
</feature>
<dbReference type="Proteomes" id="UP000012073">
    <property type="component" value="Unassembled WGS sequence"/>
</dbReference>
<proteinExistence type="predicted"/>
<name>R7QA99_CHOCR</name>
<organism evidence="2 3">
    <name type="scientific">Chondrus crispus</name>
    <name type="common">Carrageen Irish moss</name>
    <name type="synonym">Polymorpha crispa</name>
    <dbReference type="NCBI Taxonomy" id="2769"/>
    <lineage>
        <taxon>Eukaryota</taxon>
        <taxon>Rhodophyta</taxon>
        <taxon>Florideophyceae</taxon>
        <taxon>Rhodymeniophycidae</taxon>
        <taxon>Gigartinales</taxon>
        <taxon>Gigartinaceae</taxon>
        <taxon>Chondrus</taxon>
    </lineage>
</organism>
<feature type="region of interest" description="Disordered" evidence="1">
    <location>
        <begin position="265"/>
        <end position="304"/>
    </location>
</feature>